<accession>A0A099FB89</accession>
<dbReference type="CDD" id="cd16439">
    <property type="entry name" value="beta_Kdo_transferase_KpsC_2"/>
    <property type="match status" value="1"/>
</dbReference>
<sequence length="666" mass="71119">MPDDLAAGTSARRLFVLNGGFLTRPRLRRILTLAGWRLAVGRPGPGDAVGIWGASPTAGRGRALAARTGAPVVTVEDAFLRSVLPGRDRSAIGRRGPVGLMIDPLGLHFDPSQPSLIETLAASPEAAAMRDAAQAALARLRAADLSKYNAHRPDAAAPPPGYVLVVDQTRGDASLRGAGRAEFLRMLQAARDEHPGVPLVIRSHPETAAGHRAGHFTRADLRPGEVFCDTPVSPWRLVDNAAAVYAVSSQLGYEALLAGHRPRLFGQPFYAGWGLTEDATPIPRRAGRATVQALFAASHLMAPVWYDPCLNRLTDFDGALRQIEAETRAFREDRDGHLALGMRLWKRRAIAATFGNGAGVRFTDRPSPQVTLAWANRAADACQAARVEDGFLRSRGLGAQLVPPLSLVADDLGIYYDPTRESRLERLIAAPLPPGGRARAEALIARLRAEAVTKYNLAGTLPAIPRDGRRVILVPGQVEDDASIRLGAGEERSNLALLRRVRAENPGALIVWKPHPDVEAGLRPGAVAASDLAGLADLTATAAPAAALIDAVDEIWTITSTLGFEALIRGKPVVTLGAPFYAGWGLTRDLGPIPGRRLARPDLAGLVHAALVAYPRYRDPVSGLPCPVETALARLADPTLRLGPPALRWLAKLQGALAGQAWIWRR</sequence>
<organism evidence="1 2">
    <name type="scientific">Paracoccus sphaerophysae</name>
    <dbReference type="NCBI Taxonomy" id="690417"/>
    <lineage>
        <taxon>Bacteria</taxon>
        <taxon>Pseudomonadati</taxon>
        <taxon>Pseudomonadota</taxon>
        <taxon>Alphaproteobacteria</taxon>
        <taxon>Rhodobacterales</taxon>
        <taxon>Paracoccaceae</taxon>
        <taxon>Paracoccus</taxon>
    </lineage>
</organism>
<dbReference type="Proteomes" id="UP000029917">
    <property type="component" value="Unassembled WGS sequence"/>
</dbReference>
<gene>
    <name evidence="1" type="ORF">IC63_07225</name>
</gene>
<dbReference type="Pfam" id="PF05159">
    <property type="entry name" value="Capsule_synth"/>
    <property type="match status" value="4"/>
</dbReference>
<dbReference type="OrthoDB" id="543755at2"/>
<dbReference type="STRING" id="690417.IC63_07225"/>
<dbReference type="GO" id="GO:0000271">
    <property type="term" value="P:polysaccharide biosynthetic process"/>
    <property type="evidence" value="ECO:0007669"/>
    <property type="project" value="InterPro"/>
</dbReference>
<reference evidence="1 2" key="2">
    <citation type="submission" date="2014-10" db="EMBL/GenBank/DDBJ databases">
        <title>Paracoccus sanguinis sp. nov., isolated from clinical specimens of New York State patients.</title>
        <authorList>
            <person name="Mingle L.A."/>
            <person name="Cole J.A."/>
            <person name="Lapierre P."/>
            <person name="Musser K.A."/>
        </authorList>
    </citation>
    <scope>NUCLEOTIDE SEQUENCE [LARGE SCALE GENOMIC DNA]</scope>
    <source>
        <strain evidence="1 2">HAMBI 3106</strain>
    </source>
</reference>
<comment type="caution">
    <text evidence="1">The sequence shown here is derived from an EMBL/GenBank/DDBJ whole genome shotgun (WGS) entry which is preliminary data.</text>
</comment>
<evidence type="ECO:0000313" key="1">
    <source>
        <dbReference type="EMBL" id="KGJ07824.1"/>
    </source>
</evidence>
<keyword evidence="2" id="KW-1185">Reference proteome</keyword>
<proteinExistence type="predicted"/>
<dbReference type="CDD" id="cd16440">
    <property type="entry name" value="beta_Kdo_transferase_KpsC_1"/>
    <property type="match status" value="1"/>
</dbReference>
<protein>
    <submittedName>
        <fullName evidence="1">Capsular biosynthesis protein</fullName>
    </submittedName>
</protein>
<dbReference type="InterPro" id="IPR007833">
    <property type="entry name" value="Capsule_polysaccharide_synth"/>
</dbReference>
<evidence type="ECO:0000313" key="2">
    <source>
        <dbReference type="Proteomes" id="UP000029917"/>
    </source>
</evidence>
<dbReference type="AlphaFoldDB" id="A0A099FB89"/>
<dbReference type="GO" id="GO:0015774">
    <property type="term" value="P:polysaccharide transport"/>
    <property type="evidence" value="ECO:0007669"/>
    <property type="project" value="InterPro"/>
</dbReference>
<dbReference type="EMBL" id="JRKS01000016">
    <property type="protein sequence ID" value="KGJ07824.1"/>
    <property type="molecule type" value="Genomic_DNA"/>
</dbReference>
<dbReference type="RefSeq" id="WP_036718408.1">
    <property type="nucleotide sequence ID" value="NZ_JRKS01000016.1"/>
</dbReference>
<name>A0A099FB89_9RHOB</name>
<reference evidence="1 2" key="1">
    <citation type="submission" date="2014-09" db="EMBL/GenBank/DDBJ databases">
        <authorList>
            <person name="McGinnis J.M."/>
            <person name="Wolfgang W.J."/>
        </authorList>
    </citation>
    <scope>NUCLEOTIDE SEQUENCE [LARGE SCALE GENOMIC DNA]</scope>
    <source>
        <strain evidence="1 2">HAMBI 3106</strain>
    </source>
</reference>